<proteinExistence type="predicted"/>
<keyword evidence="2" id="KW-0472">Membrane</keyword>
<keyword evidence="2" id="KW-0812">Transmembrane</keyword>
<protein>
    <recommendedName>
        <fullName evidence="5">Integral membrane protein</fullName>
    </recommendedName>
</protein>
<evidence type="ECO:0008006" key="5">
    <source>
        <dbReference type="Google" id="ProtNLM"/>
    </source>
</evidence>
<dbReference type="EMBL" id="JBHSSE010000018">
    <property type="protein sequence ID" value="MFC6202040.1"/>
    <property type="molecule type" value="Genomic_DNA"/>
</dbReference>
<sequence length="106" mass="12019">MKAETVGKILGWVVVIGVVIWAIPYIIAFGEWLLWIVGFLFLWKIFFGGNAGAKTTTRKRSHFTSTARDNIPEAHNQVPHASDQVSSARDQVSHPFRTDRDRRRGL</sequence>
<feature type="transmembrane region" description="Helical" evidence="2">
    <location>
        <begin position="9"/>
        <end position="27"/>
    </location>
</feature>
<feature type="compositionally biased region" description="Basic and acidic residues" evidence="1">
    <location>
        <begin position="96"/>
        <end position="106"/>
    </location>
</feature>
<evidence type="ECO:0000256" key="2">
    <source>
        <dbReference type="SAM" id="Phobius"/>
    </source>
</evidence>
<keyword evidence="2" id="KW-1133">Transmembrane helix</keyword>
<reference evidence="4" key="1">
    <citation type="journal article" date="2019" name="Int. J. Syst. Evol. Microbiol.">
        <title>The Global Catalogue of Microorganisms (GCM) 10K type strain sequencing project: providing services to taxonomists for standard genome sequencing and annotation.</title>
        <authorList>
            <consortium name="The Broad Institute Genomics Platform"/>
            <consortium name="The Broad Institute Genome Sequencing Center for Infectious Disease"/>
            <person name="Wu L."/>
            <person name="Ma J."/>
        </authorList>
    </citation>
    <scope>NUCLEOTIDE SEQUENCE [LARGE SCALE GENOMIC DNA]</scope>
    <source>
        <strain evidence="4">CCM 8930</strain>
    </source>
</reference>
<dbReference type="RefSeq" id="WP_137615558.1">
    <property type="nucleotide sequence ID" value="NZ_BJDI01000003.1"/>
</dbReference>
<dbReference type="Proteomes" id="UP001596171">
    <property type="component" value="Unassembled WGS sequence"/>
</dbReference>
<gene>
    <name evidence="3" type="ORF">ACFP1L_09195</name>
</gene>
<feature type="transmembrane region" description="Helical" evidence="2">
    <location>
        <begin position="33"/>
        <end position="53"/>
    </location>
</feature>
<keyword evidence="4" id="KW-1185">Reference proteome</keyword>
<name>A0ABW1SJY1_9LACO</name>
<accession>A0ABW1SJY1</accession>
<organism evidence="3 4">
    <name type="scientific">Lactiplantibacillus nangangensis</name>
    <dbReference type="NCBI Taxonomy" id="2559917"/>
    <lineage>
        <taxon>Bacteria</taxon>
        <taxon>Bacillati</taxon>
        <taxon>Bacillota</taxon>
        <taxon>Bacilli</taxon>
        <taxon>Lactobacillales</taxon>
        <taxon>Lactobacillaceae</taxon>
        <taxon>Lactiplantibacillus</taxon>
    </lineage>
</organism>
<evidence type="ECO:0000256" key="1">
    <source>
        <dbReference type="SAM" id="MobiDB-lite"/>
    </source>
</evidence>
<feature type="region of interest" description="Disordered" evidence="1">
    <location>
        <begin position="53"/>
        <end position="106"/>
    </location>
</feature>
<evidence type="ECO:0000313" key="3">
    <source>
        <dbReference type="EMBL" id="MFC6202040.1"/>
    </source>
</evidence>
<comment type="caution">
    <text evidence="3">The sequence shown here is derived from an EMBL/GenBank/DDBJ whole genome shotgun (WGS) entry which is preliminary data.</text>
</comment>
<evidence type="ECO:0000313" key="4">
    <source>
        <dbReference type="Proteomes" id="UP001596171"/>
    </source>
</evidence>